<gene>
    <name evidence="1" type="primary">NCL1_39343</name>
    <name evidence="1" type="ORF">TNCT_203281</name>
</gene>
<reference evidence="1" key="1">
    <citation type="submission" date="2020-07" db="EMBL/GenBank/DDBJ databases">
        <title>Multicomponent nature underlies the extraordinary mechanical properties of spider dragline silk.</title>
        <authorList>
            <person name="Kono N."/>
            <person name="Nakamura H."/>
            <person name="Mori M."/>
            <person name="Yoshida Y."/>
            <person name="Ohtoshi R."/>
            <person name="Malay A.D."/>
            <person name="Moran D.A.P."/>
            <person name="Tomita M."/>
            <person name="Numata K."/>
            <person name="Arakawa K."/>
        </authorList>
    </citation>
    <scope>NUCLEOTIDE SEQUENCE</scope>
</reference>
<dbReference type="AlphaFoldDB" id="A0A8X6F1X9"/>
<organism evidence="1 2">
    <name type="scientific">Trichonephila clavata</name>
    <name type="common">Joro spider</name>
    <name type="synonym">Nephila clavata</name>
    <dbReference type="NCBI Taxonomy" id="2740835"/>
    <lineage>
        <taxon>Eukaryota</taxon>
        <taxon>Metazoa</taxon>
        <taxon>Ecdysozoa</taxon>
        <taxon>Arthropoda</taxon>
        <taxon>Chelicerata</taxon>
        <taxon>Arachnida</taxon>
        <taxon>Araneae</taxon>
        <taxon>Araneomorphae</taxon>
        <taxon>Entelegynae</taxon>
        <taxon>Araneoidea</taxon>
        <taxon>Nephilidae</taxon>
        <taxon>Trichonephila</taxon>
    </lineage>
</organism>
<comment type="caution">
    <text evidence="1">The sequence shown here is derived from an EMBL/GenBank/DDBJ whole genome shotgun (WGS) entry which is preliminary data.</text>
</comment>
<evidence type="ECO:0000313" key="1">
    <source>
        <dbReference type="EMBL" id="GFQ67767.1"/>
    </source>
</evidence>
<name>A0A8X6F1X9_TRICU</name>
<dbReference type="OrthoDB" id="6427379at2759"/>
<protein>
    <submittedName>
        <fullName evidence="1">Uncharacterized protein</fullName>
    </submittedName>
</protein>
<dbReference type="EMBL" id="BMAO01000580">
    <property type="protein sequence ID" value="GFQ67767.1"/>
    <property type="molecule type" value="Genomic_DNA"/>
</dbReference>
<dbReference type="Proteomes" id="UP000887116">
    <property type="component" value="Unassembled WGS sequence"/>
</dbReference>
<evidence type="ECO:0000313" key="2">
    <source>
        <dbReference type="Proteomes" id="UP000887116"/>
    </source>
</evidence>
<accession>A0A8X6F1X9</accession>
<keyword evidence="2" id="KW-1185">Reference proteome</keyword>
<proteinExistence type="predicted"/>
<sequence>MNELNVDSLVDVNLITEEGLEKHLTIALQKLYIANRQISHLDSQINYLRKLFRRAEKNNGYAVRYNLRMQLSISSGVKVMYHHYAAFMEHRIASIRAKIDESSSSSPTPEETINVRI</sequence>